<name>A0ABT9W1K4_9BACI</name>
<dbReference type="EMBL" id="JAUSTY010000013">
    <property type="protein sequence ID" value="MDQ0167096.1"/>
    <property type="molecule type" value="Genomic_DNA"/>
</dbReference>
<accession>A0ABT9W1K4</accession>
<sequence>MFRSHSIAKKESFRQASSKPQKGDRSLSIQKKLLSSPSHGELQFKTENTSGLSKQELFQLQQSIGNQAVTQLLQLDMAKDTNDVVDQEASVQSPPIHKSPFHDQPIQRVIEISGERYTHGSKKVSNLYNYVVAPWLEQNEYKTYGIKSRLVEFIKNNDIEFNSNDHFLTEFIPWLQLQTRKVKGDKTTPVLKKFSIGKMSRPKWSNELKQKLDYQNGDNIRHVIRNATLKRALEIEYNRYLSLDDKKERFYDLADTIGIASGELTIDILAQEIYNKVYLNEANLFSGDGPYNQIIGFAADRVKQYGEELIALEDDIVDTRLVAGDVKNLISVASSQAGFGHTNAVTNDLHTIVDTVINEVAYEGYRIDMMEAELIGDLVIDIGLNFGFDLIDGRVTEDQDNIAQRQGLLLQVETELQQFLASDGQTGDIKNIFQRFLEISRS</sequence>
<evidence type="ECO:0000313" key="3">
    <source>
        <dbReference type="Proteomes" id="UP001235840"/>
    </source>
</evidence>
<dbReference type="Proteomes" id="UP001235840">
    <property type="component" value="Unassembled WGS sequence"/>
</dbReference>
<keyword evidence="3" id="KW-1185">Reference proteome</keyword>
<feature type="region of interest" description="Disordered" evidence="1">
    <location>
        <begin position="1"/>
        <end position="27"/>
    </location>
</feature>
<protein>
    <submittedName>
        <fullName evidence="2">Uncharacterized protein</fullName>
    </submittedName>
</protein>
<evidence type="ECO:0000313" key="2">
    <source>
        <dbReference type="EMBL" id="MDQ0167096.1"/>
    </source>
</evidence>
<evidence type="ECO:0000256" key="1">
    <source>
        <dbReference type="SAM" id="MobiDB-lite"/>
    </source>
</evidence>
<comment type="caution">
    <text evidence="2">The sequence shown here is derived from an EMBL/GenBank/DDBJ whole genome shotgun (WGS) entry which is preliminary data.</text>
</comment>
<reference evidence="2 3" key="1">
    <citation type="submission" date="2023-07" db="EMBL/GenBank/DDBJ databases">
        <title>Genomic Encyclopedia of Type Strains, Phase IV (KMG-IV): sequencing the most valuable type-strain genomes for metagenomic binning, comparative biology and taxonomic classification.</title>
        <authorList>
            <person name="Goeker M."/>
        </authorList>
    </citation>
    <scope>NUCLEOTIDE SEQUENCE [LARGE SCALE GENOMIC DNA]</scope>
    <source>
        <strain evidence="2 3">DSM 12751</strain>
    </source>
</reference>
<proteinExistence type="predicted"/>
<gene>
    <name evidence="2" type="ORF">J2S11_003021</name>
</gene>
<organism evidence="2 3">
    <name type="scientific">Caldalkalibacillus horti</name>
    <dbReference type="NCBI Taxonomy" id="77523"/>
    <lineage>
        <taxon>Bacteria</taxon>
        <taxon>Bacillati</taxon>
        <taxon>Bacillota</taxon>
        <taxon>Bacilli</taxon>
        <taxon>Bacillales</taxon>
        <taxon>Bacillaceae</taxon>
        <taxon>Caldalkalibacillus</taxon>
    </lineage>
</organism>
<dbReference type="RefSeq" id="WP_307395819.1">
    <property type="nucleotide sequence ID" value="NZ_BAAADK010000046.1"/>
</dbReference>